<evidence type="ECO:0000313" key="2">
    <source>
        <dbReference type="Proteomes" id="UP000653578"/>
    </source>
</evidence>
<reference evidence="1 2" key="1">
    <citation type="submission" date="2019-10" db="EMBL/GenBank/DDBJ databases">
        <title>Description of Paenibacillus humi sp. nov.</title>
        <authorList>
            <person name="Carlier A."/>
            <person name="Qi S."/>
        </authorList>
    </citation>
    <scope>NUCLEOTIDE SEQUENCE [LARGE SCALE GENOMIC DNA]</scope>
    <source>
        <strain evidence="1 2">LMG 31461</strain>
    </source>
</reference>
<name>A0ABX1XCP4_9BACL</name>
<accession>A0ABX1XCP4</accession>
<dbReference type="RefSeq" id="WP_171632564.1">
    <property type="nucleotide sequence ID" value="NZ_WHNY01000060.1"/>
</dbReference>
<protein>
    <recommendedName>
        <fullName evidence="3">Sulfotransferase domain-containing protein</fullName>
    </recommendedName>
</protein>
<dbReference type="Proteomes" id="UP000653578">
    <property type="component" value="Unassembled WGS sequence"/>
</dbReference>
<sequence length="451" mass="53212">MKTIFIHIGLSKTGTTSLQNFLTVNHSKLLQHNIFYPIDSQKKYVQWNQHVGLIPSLTQEKLIFFSDDDNYVKGEALDEFLDDIKKIEQDNILISSEFFLRLYNDSSIDLLQNSLKNYNTKIILYVRRQDEFYLSTRSERAKVGFPHRISVTNCISDTCLNDSVFLEAANYYKLINRWAKAFGKENMIVRIFEKEKLYKNDLFSDFLHIFGIEMDGNFEITNNLNESLSLEKVRFLQELSHYLVSYSNVNNKKRFVHQDIRNFIIQSVDLFEKGKLSEFFSDGEKQQIVNYFEEGNKLLAKEYLQNETGELFSKITAHTKPLHSNTKMSNDETIKALIKLVEKFHWNIKQTEQMYDRLMLSIRNQGLLAKERIDFEYEFIKQNSLLEIEYYLNEYKDVLVTGLDPILHYIQYGWFEGKNPSSNFNTREYVMNNLGILDESINPLVHSFRNS</sequence>
<keyword evidence="2" id="KW-1185">Reference proteome</keyword>
<comment type="caution">
    <text evidence="1">The sequence shown here is derived from an EMBL/GenBank/DDBJ whole genome shotgun (WGS) entry which is preliminary data.</text>
</comment>
<dbReference type="InterPro" id="IPR027417">
    <property type="entry name" value="P-loop_NTPase"/>
</dbReference>
<dbReference type="EMBL" id="WHNY01000060">
    <property type="protein sequence ID" value="NOU66250.1"/>
    <property type="molecule type" value="Genomic_DNA"/>
</dbReference>
<evidence type="ECO:0008006" key="3">
    <source>
        <dbReference type="Google" id="ProtNLM"/>
    </source>
</evidence>
<proteinExistence type="predicted"/>
<evidence type="ECO:0000313" key="1">
    <source>
        <dbReference type="EMBL" id="NOU66250.1"/>
    </source>
</evidence>
<organism evidence="1 2">
    <name type="scientific">Paenibacillus plantarum</name>
    <dbReference type="NCBI Taxonomy" id="2654975"/>
    <lineage>
        <taxon>Bacteria</taxon>
        <taxon>Bacillati</taxon>
        <taxon>Bacillota</taxon>
        <taxon>Bacilli</taxon>
        <taxon>Bacillales</taxon>
        <taxon>Paenibacillaceae</taxon>
        <taxon>Paenibacillus</taxon>
    </lineage>
</organism>
<dbReference type="SUPFAM" id="SSF52540">
    <property type="entry name" value="P-loop containing nucleoside triphosphate hydrolases"/>
    <property type="match status" value="1"/>
</dbReference>
<gene>
    <name evidence="1" type="ORF">GC096_19605</name>
</gene>
<dbReference type="Gene3D" id="3.40.50.300">
    <property type="entry name" value="P-loop containing nucleotide triphosphate hydrolases"/>
    <property type="match status" value="1"/>
</dbReference>